<gene>
    <name evidence="7" type="ORF">KHX14_04025</name>
</gene>
<keyword evidence="3 6" id="KW-0812">Transmembrane</keyword>
<evidence type="ECO:0000256" key="1">
    <source>
        <dbReference type="ARBA" id="ARBA00004651"/>
    </source>
</evidence>
<feature type="transmembrane region" description="Helical" evidence="6">
    <location>
        <begin position="67"/>
        <end position="86"/>
    </location>
</feature>
<feature type="transmembrane region" description="Helical" evidence="6">
    <location>
        <begin position="92"/>
        <end position="115"/>
    </location>
</feature>
<name>A0A943EN05_9FIRM</name>
<evidence type="ECO:0000256" key="2">
    <source>
        <dbReference type="ARBA" id="ARBA00022475"/>
    </source>
</evidence>
<comment type="subcellular location">
    <subcellularLocation>
        <location evidence="1">Cell membrane</location>
        <topology evidence="1">Multi-pass membrane protein</topology>
    </subcellularLocation>
</comment>
<dbReference type="Pfam" id="PF03899">
    <property type="entry name" value="ATP-synt_I"/>
    <property type="match status" value="1"/>
</dbReference>
<feature type="transmembrane region" description="Helical" evidence="6">
    <location>
        <begin position="34"/>
        <end position="55"/>
    </location>
</feature>
<dbReference type="Proteomes" id="UP000751224">
    <property type="component" value="Unassembled WGS sequence"/>
</dbReference>
<keyword evidence="2" id="KW-1003">Cell membrane</keyword>
<evidence type="ECO:0000256" key="5">
    <source>
        <dbReference type="ARBA" id="ARBA00023136"/>
    </source>
</evidence>
<evidence type="ECO:0000256" key="3">
    <source>
        <dbReference type="ARBA" id="ARBA00022692"/>
    </source>
</evidence>
<evidence type="ECO:0000313" key="7">
    <source>
        <dbReference type="EMBL" id="MBS5587973.1"/>
    </source>
</evidence>
<organism evidence="7 8">
    <name type="scientific">Thomasclavelia spiroformis</name>
    <dbReference type="NCBI Taxonomy" id="29348"/>
    <lineage>
        <taxon>Bacteria</taxon>
        <taxon>Bacillati</taxon>
        <taxon>Bacillota</taxon>
        <taxon>Erysipelotrichia</taxon>
        <taxon>Erysipelotrichales</taxon>
        <taxon>Coprobacillaceae</taxon>
        <taxon>Thomasclavelia</taxon>
    </lineage>
</organism>
<proteinExistence type="predicted"/>
<dbReference type="RefSeq" id="WP_297671074.1">
    <property type="nucleotide sequence ID" value="NZ_JAGZCC010000016.1"/>
</dbReference>
<feature type="transmembrane region" description="Helical" evidence="6">
    <location>
        <begin position="12"/>
        <end position="28"/>
    </location>
</feature>
<dbReference type="InterPro" id="IPR005598">
    <property type="entry name" value="ATP_synth_I"/>
</dbReference>
<accession>A0A943EN05</accession>
<evidence type="ECO:0000256" key="4">
    <source>
        <dbReference type="ARBA" id="ARBA00022989"/>
    </source>
</evidence>
<keyword evidence="4 6" id="KW-1133">Transmembrane helix</keyword>
<dbReference type="GO" id="GO:0005886">
    <property type="term" value="C:plasma membrane"/>
    <property type="evidence" value="ECO:0007669"/>
    <property type="project" value="UniProtKB-SubCell"/>
</dbReference>
<evidence type="ECO:0000256" key="6">
    <source>
        <dbReference type="SAM" id="Phobius"/>
    </source>
</evidence>
<dbReference type="AlphaFoldDB" id="A0A943EN05"/>
<keyword evidence="5 6" id="KW-0472">Membrane</keyword>
<sequence>MNENDVLKQSVKVFIIGLIIFSIIGIFVKQINFILGFILGYVISVLSFYIIILMSDIILKLGQTVKYVIFMFIIKMLLYAGGFILALKFNSIFNLISVFFGYFVIRITISVLGYLNRE</sequence>
<comment type="caution">
    <text evidence="7">The sequence shown here is derived from an EMBL/GenBank/DDBJ whole genome shotgun (WGS) entry which is preliminary data.</text>
</comment>
<dbReference type="EMBL" id="JAGZCC010000016">
    <property type="protein sequence ID" value="MBS5587973.1"/>
    <property type="molecule type" value="Genomic_DNA"/>
</dbReference>
<reference evidence="7" key="1">
    <citation type="submission" date="2021-02" db="EMBL/GenBank/DDBJ databases">
        <title>Infant gut strain persistence is associated with maternal origin, phylogeny, and functional potential including surface adhesion and iron acquisition.</title>
        <authorList>
            <person name="Lou Y.C."/>
        </authorList>
    </citation>
    <scope>NUCLEOTIDE SEQUENCE</scope>
    <source>
        <strain evidence="7">L3_108_000G1_dasL3_108_000G1_metabat.metabat.11</strain>
    </source>
</reference>
<evidence type="ECO:0000313" key="8">
    <source>
        <dbReference type="Proteomes" id="UP000751224"/>
    </source>
</evidence>
<protein>
    <submittedName>
        <fullName evidence="7">ATP synthase subunit I</fullName>
    </submittedName>
</protein>